<dbReference type="GO" id="GO:0006633">
    <property type="term" value="P:fatty acid biosynthetic process"/>
    <property type="evidence" value="ECO:0007669"/>
    <property type="project" value="InterPro"/>
</dbReference>
<dbReference type="GO" id="GO:0005835">
    <property type="term" value="C:fatty acid synthase complex"/>
    <property type="evidence" value="ECO:0007669"/>
    <property type="project" value="InterPro"/>
</dbReference>
<dbReference type="PRINTS" id="PR01483">
    <property type="entry name" value="FASYNTHASE"/>
</dbReference>
<dbReference type="Pfam" id="PF01575">
    <property type="entry name" value="MaoC_dehydratas"/>
    <property type="match status" value="1"/>
</dbReference>
<evidence type="ECO:0000256" key="1">
    <source>
        <dbReference type="ARBA" id="ARBA00005254"/>
    </source>
</evidence>
<comment type="caution">
    <text evidence="3">The sequence shown here is derived from an EMBL/GenBank/DDBJ whole genome shotgun (WGS) entry which is preliminary data.</text>
</comment>
<dbReference type="InterPro" id="IPR002539">
    <property type="entry name" value="MaoC-like_dom"/>
</dbReference>
<dbReference type="PANTHER" id="PTHR43841">
    <property type="entry name" value="3-HYDROXYACYL-THIOESTER DEHYDRATASE HTDX-RELATED"/>
    <property type="match status" value="1"/>
</dbReference>
<dbReference type="GO" id="GO:0004312">
    <property type="term" value="F:fatty acid synthase activity"/>
    <property type="evidence" value="ECO:0007669"/>
    <property type="project" value="InterPro"/>
</dbReference>
<sequence>MAADRHETVVLPGVPSLGGLYARAAAGAAGDLLPRALADRVPGRLSGRLPCRPAGARRGTGDAPLELPAVAHVVEDVVVDPAGHEAFCRAVGAPLRDGPGGTEAFSGYLHALAFPVAMSVLTRPDFPLPVLGMVHLANEVEHLRAAAVGEHLTVTATAERLRPHRSGAQVDVVARLARRDGETVWTGRSTYLARGVRVPGTADDTPRAEFVPPAPTGHWRLAAGTGRDYAAVSGDWNPIHLSGPSARALGMKGAIAHGMYSASRALAEVGVQPGTPFRWTVEFAAPVLLPGTVAVAITDDGRGPGWRGSRFAGWDPRRRRPHFTGTVARLDG</sequence>
<evidence type="ECO:0000313" key="3">
    <source>
        <dbReference type="EMBL" id="KHD97485.1"/>
    </source>
</evidence>
<reference evidence="3 4" key="1">
    <citation type="journal article" date="2003" name="Int. J. Syst. Evol. Microbiol.">
        <title>Kocuria polaris sp. nov., an orange-pigmented psychrophilic bacterium isolated from an Antarctic cyanobacterial mat sample.</title>
        <authorList>
            <person name="Reddy G.S."/>
            <person name="Prakash J.S."/>
            <person name="Prabahar V."/>
            <person name="Matsumoto G.I."/>
            <person name="Stackebrandt E."/>
            <person name="Shivaji S."/>
        </authorList>
    </citation>
    <scope>NUCLEOTIDE SEQUENCE [LARGE SCALE GENOMIC DNA]</scope>
    <source>
        <strain evidence="3 4">CMS 76or</strain>
    </source>
</reference>
<feature type="domain" description="MaoC-like" evidence="2">
    <location>
        <begin position="228"/>
        <end position="300"/>
    </location>
</feature>
<accession>A0A0A6VR44</accession>
<dbReference type="AlphaFoldDB" id="A0A0A6VR44"/>
<name>A0A0A6VR44_KOCRO</name>
<dbReference type="OrthoDB" id="9774179at2"/>
<evidence type="ECO:0000313" key="4">
    <source>
        <dbReference type="Proteomes" id="UP000030466"/>
    </source>
</evidence>
<dbReference type="EMBL" id="JSUH01000007">
    <property type="protein sequence ID" value="KHD97485.1"/>
    <property type="molecule type" value="Genomic_DNA"/>
</dbReference>
<dbReference type="SUPFAM" id="SSF54637">
    <property type="entry name" value="Thioesterase/thiol ester dehydrase-isomerase"/>
    <property type="match status" value="2"/>
</dbReference>
<dbReference type="Gene3D" id="3.10.129.10">
    <property type="entry name" value="Hotdog Thioesterase"/>
    <property type="match status" value="1"/>
</dbReference>
<keyword evidence="4" id="KW-1185">Reference proteome</keyword>
<dbReference type="PANTHER" id="PTHR43841:SF3">
    <property type="entry name" value="(3R)-HYDROXYACYL-ACP DEHYDRATASE SUBUNIT HADB"/>
    <property type="match status" value="1"/>
</dbReference>
<protein>
    <recommendedName>
        <fullName evidence="2">MaoC-like domain-containing protein</fullName>
    </recommendedName>
</protein>
<proteinExistence type="inferred from homology"/>
<evidence type="ECO:0000259" key="2">
    <source>
        <dbReference type="Pfam" id="PF01575"/>
    </source>
</evidence>
<organism evidence="3 4">
    <name type="scientific">Kocuria rosea subsp. polaris</name>
    <dbReference type="NCBI Taxonomy" id="136273"/>
    <lineage>
        <taxon>Bacteria</taxon>
        <taxon>Bacillati</taxon>
        <taxon>Actinomycetota</taxon>
        <taxon>Actinomycetes</taxon>
        <taxon>Micrococcales</taxon>
        <taxon>Micrococcaceae</taxon>
        <taxon>Kocuria</taxon>
    </lineage>
</organism>
<dbReference type="InterPro" id="IPR003965">
    <property type="entry name" value="Fatty_acid_synthase"/>
</dbReference>
<dbReference type="Proteomes" id="UP000030466">
    <property type="component" value="Unassembled WGS sequence"/>
</dbReference>
<gene>
    <name evidence="3" type="ORF">GY22_09030</name>
</gene>
<dbReference type="InterPro" id="IPR029069">
    <property type="entry name" value="HotDog_dom_sf"/>
</dbReference>
<dbReference type="RefSeq" id="WP_035926421.1">
    <property type="nucleotide sequence ID" value="NZ_JSUH01000007.1"/>
</dbReference>
<comment type="similarity">
    <text evidence="1">Belongs to the enoyl-CoA hydratase/isomerase family.</text>
</comment>